<proteinExistence type="predicted"/>
<evidence type="ECO:0000256" key="1">
    <source>
        <dbReference type="SAM" id="MobiDB-lite"/>
    </source>
</evidence>
<sequence>MTSSIPTERDADGNAKKAMKPIILQHPGFENDIRLNVFGQEYHAHPIILKLNSAYFRKFLDSADKVPAVKRSLFSYDYVTVVDADGEWSLEAVKSSPHSLNHPSTNNPKAPRTESSERSAFETLLFVFYNRPYIIGSYDCFMDIYRLADFYCALPAFSHSLDSAA</sequence>
<evidence type="ECO:0000313" key="3">
    <source>
        <dbReference type="EMBL" id="APA09303.1"/>
    </source>
</evidence>
<protein>
    <recommendedName>
        <fullName evidence="2">BTB domain-containing protein</fullName>
    </recommendedName>
</protein>
<feature type="domain" description="BTB" evidence="2">
    <location>
        <begin position="31"/>
        <end position="62"/>
    </location>
</feature>
<organism evidence="3 4">
    <name type="scientific">Sclerotinia sclerotiorum (strain ATCC 18683 / 1980 / Ss-1)</name>
    <name type="common">White mold</name>
    <name type="synonym">Whetzelinia sclerotiorum</name>
    <dbReference type="NCBI Taxonomy" id="665079"/>
    <lineage>
        <taxon>Eukaryota</taxon>
        <taxon>Fungi</taxon>
        <taxon>Dikarya</taxon>
        <taxon>Ascomycota</taxon>
        <taxon>Pezizomycotina</taxon>
        <taxon>Leotiomycetes</taxon>
        <taxon>Helotiales</taxon>
        <taxon>Sclerotiniaceae</taxon>
        <taxon>Sclerotinia</taxon>
    </lineage>
</organism>
<dbReference type="SUPFAM" id="SSF54695">
    <property type="entry name" value="POZ domain"/>
    <property type="match status" value="1"/>
</dbReference>
<feature type="compositionally biased region" description="Polar residues" evidence="1">
    <location>
        <begin position="96"/>
        <end position="108"/>
    </location>
</feature>
<dbReference type="OrthoDB" id="3539700at2759"/>
<gene>
    <name evidence="3" type="ORF">sscle_05g040730</name>
</gene>
<dbReference type="InterPro" id="IPR000210">
    <property type="entry name" value="BTB/POZ_dom"/>
</dbReference>
<dbReference type="VEuPathDB" id="FungiDB:sscle_05g040730"/>
<dbReference type="PROSITE" id="PS50097">
    <property type="entry name" value="BTB"/>
    <property type="match status" value="1"/>
</dbReference>
<dbReference type="AlphaFoldDB" id="A0A1D9Q418"/>
<name>A0A1D9Q418_SCLS1</name>
<evidence type="ECO:0000313" key="4">
    <source>
        <dbReference type="Proteomes" id="UP000177798"/>
    </source>
</evidence>
<dbReference type="Gene3D" id="3.30.710.10">
    <property type="entry name" value="Potassium Channel Kv1.1, Chain A"/>
    <property type="match status" value="1"/>
</dbReference>
<dbReference type="InterPro" id="IPR011333">
    <property type="entry name" value="SKP1/BTB/POZ_sf"/>
</dbReference>
<accession>A0A1D9Q418</accession>
<dbReference type="EMBL" id="CP017818">
    <property type="protein sequence ID" value="APA09303.1"/>
    <property type="molecule type" value="Genomic_DNA"/>
</dbReference>
<feature type="region of interest" description="Disordered" evidence="1">
    <location>
        <begin position="95"/>
        <end position="115"/>
    </location>
</feature>
<dbReference type="Proteomes" id="UP000177798">
    <property type="component" value="Chromosome 5"/>
</dbReference>
<dbReference type="KEGG" id="ssl:SS1G_12088"/>
<reference evidence="4" key="1">
    <citation type="journal article" date="2017" name="Genome Biol. Evol.">
        <title>The complete genome sequence of the phytopathogenic fungus Sclerotinia sclerotiorum reveals insights into the genome architecture of broad host range pathogens.</title>
        <authorList>
            <person name="Derbyshire M."/>
            <person name="Denton-Giles M."/>
            <person name="Hegedus D."/>
            <person name="Seifbarghy S."/>
            <person name="Rollins J."/>
            <person name="van Kan J."/>
            <person name="Seidl M.F."/>
            <person name="Faino L."/>
            <person name="Mbengue M."/>
            <person name="Navaud O."/>
            <person name="Raffaele S."/>
            <person name="Hammond-Kosack K."/>
            <person name="Heard S."/>
            <person name="Oliver R."/>
        </authorList>
    </citation>
    <scope>NUCLEOTIDE SEQUENCE [LARGE SCALE GENOMIC DNA]</scope>
    <source>
        <strain evidence="4">ATCC 18683 / 1980 / Ss-1</strain>
    </source>
</reference>
<evidence type="ECO:0000259" key="2">
    <source>
        <dbReference type="PROSITE" id="PS50097"/>
    </source>
</evidence>
<dbReference type="RefSeq" id="XP_001587059.1">
    <property type="nucleotide sequence ID" value="XM_001587009.1"/>
</dbReference>